<evidence type="ECO:0000313" key="3">
    <source>
        <dbReference type="Proteomes" id="UP000830835"/>
    </source>
</evidence>
<dbReference type="PANTHER" id="PTHR34943:SF2">
    <property type="entry name" value="PROTEIN COFACTOR ASSEMBLY OF COMPLEX C SUBUNIT B CCB4, CHLOROPLASTIC"/>
    <property type="match status" value="1"/>
</dbReference>
<dbReference type="InterPro" id="IPR021325">
    <property type="entry name" value="CCB2/CCB4"/>
</dbReference>
<dbReference type="Pfam" id="PF11152">
    <property type="entry name" value="CCB2_CCB4"/>
    <property type="match status" value="1"/>
</dbReference>
<name>A0ABT0CDK6_THEVL</name>
<sequence length="237" mass="25724">MPVESSPTSRDPNRWLRRLPLFAGILGSGLLVLNRLLFTPELSTSQSRSDALGILLSALLILTGLLWQQIQPIAPKTIPLQGIPGLDWHPGLSEAAKLELAWASHTLLTTTAARTVLVWVEGQTLLQRGLLASAGQLPQIEPKSILQRVLRTGRPVYLVDLKLFPARAEFDRILPTGSQAVLCQPIGETGCLILGSDTPRSFTQRDQSWIAAIASKLEVVLAGEVTQTMTESSLESP</sequence>
<evidence type="ECO:0000313" key="2">
    <source>
        <dbReference type="EMBL" id="MCJ2543855.1"/>
    </source>
</evidence>
<evidence type="ECO:0000256" key="1">
    <source>
        <dbReference type="SAM" id="Phobius"/>
    </source>
</evidence>
<keyword evidence="1" id="KW-0472">Membrane</keyword>
<dbReference type="InterPro" id="IPR029016">
    <property type="entry name" value="GAF-like_dom_sf"/>
</dbReference>
<keyword evidence="3" id="KW-1185">Reference proteome</keyword>
<dbReference type="EMBL" id="JAFIRA010000038">
    <property type="protein sequence ID" value="MCJ2543855.1"/>
    <property type="molecule type" value="Genomic_DNA"/>
</dbReference>
<dbReference type="Proteomes" id="UP000830835">
    <property type="component" value="Unassembled WGS sequence"/>
</dbReference>
<comment type="caution">
    <text evidence="2">The sequence shown here is derived from an EMBL/GenBank/DDBJ whole genome shotgun (WGS) entry which is preliminary data.</text>
</comment>
<organism evidence="2 3">
    <name type="scientific">Thermostichus vulcanus str. 'Rupite'</name>
    <dbReference type="NCBI Taxonomy" id="2813851"/>
    <lineage>
        <taxon>Bacteria</taxon>
        <taxon>Bacillati</taxon>
        <taxon>Cyanobacteriota</taxon>
        <taxon>Cyanophyceae</taxon>
        <taxon>Thermostichales</taxon>
        <taxon>Thermostichaceae</taxon>
        <taxon>Thermostichus</taxon>
    </lineage>
</organism>
<gene>
    <name evidence="2" type="ORF">JX360_13250</name>
</gene>
<dbReference type="Gene3D" id="3.30.450.40">
    <property type="match status" value="1"/>
</dbReference>
<protein>
    <submittedName>
        <fullName evidence="2">Cofactor assembly of complex C subunit B</fullName>
    </submittedName>
</protein>
<reference evidence="2" key="1">
    <citation type="submission" date="2021-02" db="EMBL/GenBank/DDBJ databases">
        <title>The CRISPR/cas machinery reduction and long-range gene transfer in the hot spring cyanobacterium Synechococcus.</title>
        <authorList>
            <person name="Dvorak P."/>
            <person name="Jahodarova E."/>
            <person name="Hasler P."/>
            <person name="Poulickova A."/>
        </authorList>
    </citation>
    <scope>NUCLEOTIDE SEQUENCE</scope>
    <source>
        <strain evidence="2">Rupite</strain>
    </source>
</reference>
<dbReference type="PANTHER" id="PTHR34943">
    <property type="match status" value="1"/>
</dbReference>
<feature type="transmembrane region" description="Helical" evidence="1">
    <location>
        <begin position="50"/>
        <end position="67"/>
    </location>
</feature>
<proteinExistence type="predicted"/>
<keyword evidence="1" id="KW-1133">Transmembrane helix</keyword>
<dbReference type="InterPro" id="IPR044705">
    <property type="entry name" value="CCB4"/>
</dbReference>
<keyword evidence="1" id="KW-0812">Transmembrane</keyword>
<dbReference type="SUPFAM" id="SSF55781">
    <property type="entry name" value="GAF domain-like"/>
    <property type="match status" value="1"/>
</dbReference>
<accession>A0ABT0CDK6</accession>
<feature type="transmembrane region" description="Helical" evidence="1">
    <location>
        <begin position="20"/>
        <end position="38"/>
    </location>
</feature>